<dbReference type="Proteomes" id="UP001305925">
    <property type="component" value="Plasmid lp25"/>
</dbReference>
<evidence type="ECO:0000313" key="1">
    <source>
        <dbReference type="EMBL" id="XOU08902.1"/>
    </source>
</evidence>
<name>A0ACD5G6U0_9SPIR</name>
<geneLocation type="plasmid" evidence="1 2">
    <name>lp25</name>
</geneLocation>
<reference evidence="1" key="1">
    <citation type="submission" date="2024-11" db="EMBL/GenBank/DDBJ databases">
        <title>Sequencing of Borrelia variable plasmids from multiple Borrelia sensu lato isolates.</title>
        <authorList>
            <person name="Mongodin E.F."/>
            <person name="Rudenko N."/>
            <person name="Fraser C.M."/>
            <person name="Schutzer S."/>
            <person name="Luft B."/>
            <person name="Morgan R."/>
            <person name="Casjens S."/>
            <person name="Qiu W."/>
        </authorList>
    </citation>
    <scope>NUCLEOTIDE SEQUENCE</scope>
    <source>
        <strain evidence="1">SCW30h</strain>
    </source>
</reference>
<protein>
    <submittedName>
        <fullName evidence="1">Type ISP restriction/modification enzyme</fullName>
    </submittedName>
</protein>
<dbReference type="EMBL" id="CP179251">
    <property type="protein sequence ID" value="XOU08902.1"/>
    <property type="molecule type" value="Genomic_DNA"/>
</dbReference>
<proteinExistence type="predicted"/>
<accession>A0ACD5G6U0</accession>
<evidence type="ECO:0000313" key="2">
    <source>
        <dbReference type="Proteomes" id="UP001305925"/>
    </source>
</evidence>
<keyword evidence="2" id="KW-1185">Reference proteome</keyword>
<gene>
    <name evidence="1" type="ORF">QIA00_04850</name>
</gene>
<sequence>MEVFLKLSDLDRNLINTHLLKDNLEFNKSIGKHVIDLSQNQNEIIEKILYDKEMKELYYNLISKFTNISIEVYEYVIESCNFIKSYLKYKKGRESLVLMRLNILRML</sequence>
<keyword evidence="1" id="KW-0614">Plasmid</keyword>
<organism evidence="1 2">
    <name type="scientific">Borreliella americana</name>
    <dbReference type="NCBI Taxonomy" id="478807"/>
    <lineage>
        <taxon>Bacteria</taxon>
        <taxon>Pseudomonadati</taxon>
        <taxon>Spirochaetota</taxon>
        <taxon>Spirochaetia</taxon>
        <taxon>Spirochaetales</taxon>
        <taxon>Borreliaceae</taxon>
        <taxon>Borreliella</taxon>
    </lineage>
</organism>